<dbReference type="PANTHER" id="PTHR34847:SF1">
    <property type="entry name" value="NODULATION PROTEIN U"/>
    <property type="match status" value="1"/>
</dbReference>
<evidence type="ECO:0000313" key="5">
    <source>
        <dbReference type="Proteomes" id="UP000319555"/>
    </source>
</evidence>
<dbReference type="InterPro" id="IPR003696">
    <property type="entry name" value="Carbtransf_dom"/>
</dbReference>
<evidence type="ECO:0000259" key="2">
    <source>
        <dbReference type="Pfam" id="PF02543"/>
    </source>
</evidence>
<dbReference type="EMBL" id="FXTE01000003">
    <property type="protein sequence ID" value="SMO60935.1"/>
    <property type="molecule type" value="Genomic_DNA"/>
</dbReference>
<dbReference type="InterPro" id="IPR051338">
    <property type="entry name" value="NodU/CmcH_Carbamoyltrnsfr"/>
</dbReference>
<evidence type="ECO:0000256" key="1">
    <source>
        <dbReference type="ARBA" id="ARBA00006129"/>
    </source>
</evidence>
<name>A0A521CNH4_9RHOB</name>
<accession>A0A521CNH4</accession>
<protein>
    <submittedName>
        <fullName evidence="4">Hydroxymethyl cephem carbamoyltransferase</fullName>
    </submittedName>
</protein>
<dbReference type="AlphaFoldDB" id="A0A521CNH4"/>
<keyword evidence="4" id="KW-0808">Transferase</keyword>
<dbReference type="Proteomes" id="UP000319555">
    <property type="component" value="Unassembled WGS sequence"/>
</dbReference>
<dbReference type="Gene3D" id="3.30.420.40">
    <property type="match status" value="1"/>
</dbReference>
<feature type="domain" description="Carbamoyltransferase" evidence="2">
    <location>
        <begin position="269"/>
        <end position="312"/>
    </location>
</feature>
<dbReference type="Pfam" id="PF16861">
    <property type="entry name" value="Carbam_trans_C"/>
    <property type="match status" value="1"/>
</dbReference>
<dbReference type="OrthoDB" id="9780777at2"/>
<gene>
    <name evidence="4" type="ORF">SAMN06265380_103109</name>
</gene>
<dbReference type="Gene3D" id="3.90.870.20">
    <property type="entry name" value="Carbamoyltransferase, C-terminal domain"/>
    <property type="match status" value="1"/>
</dbReference>
<dbReference type="RefSeq" id="WP_142636188.1">
    <property type="nucleotide sequence ID" value="NZ_FXTE01000003.1"/>
</dbReference>
<feature type="domain" description="Carbamoyltransferase C-terminal" evidence="3">
    <location>
        <begin position="355"/>
        <end position="518"/>
    </location>
</feature>
<dbReference type="Pfam" id="PF02543">
    <property type="entry name" value="Carbam_trans_N"/>
    <property type="match status" value="1"/>
</dbReference>
<dbReference type="GO" id="GO:0016740">
    <property type="term" value="F:transferase activity"/>
    <property type="evidence" value="ECO:0007669"/>
    <property type="project" value="UniProtKB-KW"/>
</dbReference>
<dbReference type="InterPro" id="IPR031730">
    <property type="entry name" value="Carbam_trans_C"/>
</dbReference>
<dbReference type="PANTHER" id="PTHR34847">
    <property type="entry name" value="NODULATION PROTEIN U"/>
    <property type="match status" value="1"/>
</dbReference>
<keyword evidence="5" id="KW-1185">Reference proteome</keyword>
<comment type="similarity">
    <text evidence="1">Belongs to the NodU/CmcH family.</text>
</comment>
<dbReference type="InterPro" id="IPR038152">
    <property type="entry name" value="Carbam_trans_C_sf"/>
</dbReference>
<sequence length="521" mass="57614">MKILSFKSGHDGTVAGIDAQNGNLLFSYESEKDSFPRNTSVTPDTFIDSGLWFRDLPDILALSGWSTTGTQHVTTSGAGYFGIGEGAQTVGKRTFFGKEIDFFSSTHERAHIWGAYGMSPFRQGEPCYVLVWEDTLGDFYKIDEDLKLSHVGRVMTGPGARYSFLSALVDPDYPVLSREQRREDPGRMMAACAYAEPGSHDADEHALIDYLLSDQPLAEILRKDRLTDSPFFNVGMHSQQFSNLAQKLSDAIFSRFLAFAKQNLTEGYPLVIAGGCGLNCDWNTKWQNCGLFRDVFVPPCSSDSGCAIGTAVDAMRHYTGQAKLDWTVYSGQSFVDDKIDSSGMRVSELRLNDVADALMSGEIIGWARGNCEIGPRALGNRSILAAPFRAETRVRLNRAKNRPDTSPVAPSCLEEDVSQHFEWENSAPYMLHLQKVTNQNLAAITHVDGTARVQTVRRDQNAFFYDLLNAFKSASGTGVLCNTSLNFRGAGFINKTSDLHHYARSAKLDGFVAGNTFYRFN</sequence>
<proteinExistence type="inferred from homology"/>
<evidence type="ECO:0000313" key="4">
    <source>
        <dbReference type="EMBL" id="SMO60935.1"/>
    </source>
</evidence>
<reference evidence="4 5" key="1">
    <citation type="submission" date="2017-05" db="EMBL/GenBank/DDBJ databases">
        <authorList>
            <person name="Varghese N."/>
            <person name="Submissions S."/>
        </authorList>
    </citation>
    <scope>NUCLEOTIDE SEQUENCE [LARGE SCALE GENOMIC DNA]</scope>
    <source>
        <strain evidence="4 5">DSM 28009</strain>
    </source>
</reference>
<organism evidence="4 5">
    <name type="scientific">Ruegeria faecimaris</name>
    <dbReference type="NCBI Taxonomy" id="686389"/>
    <lineage>
        <taxon>Bacteria</taxon>
        <taxon>Pseudomonadati</taxon>
        <taxon>Pseudomonadota</taxon>
        <taxon>Alphaproteobacteria</taxon>
        <taxon>Rhodobacterales</taxon>
        <taxon>Roseobacteraceae</taxon>
        <taxon>Ruegeria</taxon>
    </lineage>
</organism>
<evidence type="ECO:0000259" key="3">
    <source>
        <dbReference type="Pfam" id="PF16861"/>
    </source>
</evidence>